<gene>
    <name evidence="5" type="ORF">ACPOL_4391</name>
</gene>
<dbReference type="InterPro" id="IPR025164">
    <property type="entry name" value="Toastrack_DUF4097"/>
</dbReference>
<feature type="domain" description="DUF4097" evidence="3">
    <location>
        <begin position="317"/>
        <end position="486"/>
    </location>
</feature>
<keyword evidence="2" id="KW-0812">Transmembrane</keyword>
<dbReference type="Pfam" id="PF22570">
    <property type="entry name" value="LiaF-TM"/>
    <property type="match status" value="1"/>
</dbReference>
<dbReference type="InterPro" id="IPR054331">
    <property type="entry name" value="LiaF_TM"/>
</dbReference>
<accession>A0A2Z5G4B0</accession>
<evidence type="ECO:0000259" key="3">
    <source>
        <dbReference type="Pfam" id="PF13349"/>
    </source>
</evidence>
<dbReference type="OrthoDB" id="127291at2"/>
<dbReference type="Pfam" id="PF13349">
    <property type="entry name" value="DUF4097"/>
    <property type="match status" value="1"/>
</dbReference>
<evidence type="ECO:0000313" key="6">
    <source>
        <dbReference type="Proteomes" id="UP000253606"/>
    </source>
</evidence>
<keyword evidence="6" id="KW-1185">Reference proteome</keyword>
<proteinExistence type="predicted"/>
<dbReference type="KEGG" id="abas:ACPOL_4391"/>
<dbReference type="Proteomes" id="UP000253606">
    <property type="component" value="Chromosome"/>
</dbReference>
<feature type="region of interest" description="Disordered" evidence="1">
    <location>
        <begin position="485"/>
        <end position="541"/>
    </location>
</feature>
<name>A0A2Z5G4B0_9BACT</name>
<sequence length="541" mass="58572">MAASPPPYPPSSQDPRQQKAYWRAQKEAYRSQKDLWRAQRRDQRYYWQSMHRPSIVGPVVLLAIGIVALLITSGRLNAPYFWDWFLRWWPVLLVGVGMVSLLEWFLDRDQPYRRKSGTFGIVLLISILVGIAYSQDHVHRLAEGFGVEGDKGWPNFMGNDHDHDADSSVSIPSNASVEVQNPRGDVTVTGSGDNQLHVHAHQVVNTNSDSDAERTFPALNPHVTVNGNNVLVKIESRNNGHADLTIEMPQGASADITAGRGDVSIDGLRGNSNVIANRGDVKLSSIGGSAHVHMNKGDFSAHEIGGPVSLDGHFGDVTISEVTGNLSMDGEFFGDTHLEQIASPLHFHSSRTDMEVARLAGDLTMDSDDLHIGQSVGPLRIVTHSKNIECSQISGDIHIENANGEVSVTAVEPLGNIQITNASDPVNLTLPPNASFSMNATTNGGDLNSDFNLNVNGSDQHRTATGDVGKGGPRIELNVRHGDISIKKGDFNPPPLPPMPRMPVMPAMPKTPALPKVPAPPSGPVRHLHASDGENPDSKIL</sequence>
<evidence type="ECO:0000313" key="5">
    <source>
        <dbReference type="EMBL" id="AXC13664.1"/>
    </source>
</evidence>
<feature type="compositionally biased region" description="Pro residues" evidence="1">
    <location>
        <begin position="492"/>
        <end position="503"/>
    </location>
</feature>
<dbReference type="EMBL" id="CP030840">
    <property type="protein sequence ID" value="AXC13664.1"/>
    <property type="molecule type" value="Genomic_DNA"/>
</dbReference>
<feature type="transmembrane region" description="Helical" evidence="2">
    <location>
        <begin position="88"/>
        <end position="106"/>
    </location>
</feature>
<dbReference type="RefSeq" id="WP_114208598.1">
    <property type="nucleotide sequence ID" value="NZ_CP030840.1"/>
</dbReference>
<evidence type="ECO:0008006" key="7">
    <source>
        <dbReference type="Google" id="ProtNLM"/>
    </source>
</evidence>
<organism evidence="5 6">
    <name type="scientific">Acidisarcina polymorpha</name>
    <dbReference type="NCBI Taxonomy" id="2211140"/>
    <lineage>
        <taxon>Bacteria</taxon>
        <taxon>Pseudomonadati</taxon>
        <taxon>Acidobacteriota</taxon>
        <taxon>Terriglobia</taxon>
        <taxon>Terriglobales</taxon>
        <taxon>Acidobacteriaceae</taxon>
        <taxon>Acidisarcina</taxon>
    </lineage>
</organism>
<dbReference type="PANTHER" id="PTHR34094:SF1">
    <property type="entry name" value="PROTEIN FAM185A"/>
    <property type="match status" value="1"/>
</dbReference>
<feature type="transmembrane region" description="Helical" evidence="2">
    <location>
        <begin position="55"/>
        <end position="76"/>
    </location>
</feature>
<reference evidence="5 6" key="1">
    <citation type="journal article" date="2018" name="Front. Microbiol.">
        <title>Hydrolytic Capabilities as a Key to Environmental Success: Chitinolytic and Cellulolytic Acidobacteria From Acidic Sub-arctic Soils and Boreal Peatlands.</title>
        <authorList>
            <person name="Belova S.E."/>
            <person name="Ravin N.V."/>
            <person name="Pankratov T.A."/>
            <person name="Rakitin A.L."/>
            <person name="Ivanova A.A."/>
            <person name="Beletsky A.V."/>
            <person name="Mardanov A.V."/>
            <person name="Sinninghe Damste J.S."/>
            <person name="Dedysh S.N."/>
        </authorList>
    </citation>
    <scope>NUCLEOTIDE SEQUENCE [LARGE SCALE GENOMIC DNA]</scope>
    <source>
        <strain evidence="5 6">SBC82</strain>
    </source>
</reference>
<evidence type="ECO:0000256" key="2">
    <source>
        <dbReference type="SAM" id="Phobius"/>
    </source>
</evidence>
<feature type="transmembrane region" description="Helical" evidence="2">
    <location>
        <begin position="118"/>
        <end position="135"/>
    </location>
</feature>
<evidence type="ECO:0000259" key="4">
    <source>
        <dbReference type="Pfam" id="PF22570"/>
    </source>
</evidence>
<feature type="compositionally biased region" description="Basic and acidic residues" evidence="1">
    <location>
        <begin position="529"/>
        <end position="541"/>
    </location>
</feature>
<protein>
    <recommendedName>
        <fullName evidence="7">Adhesin domain-containing protein</fullName>
    </recommendedName>
</protein>
<feature type="domain" description="LiaF transmembrane" evidence="4">
    <location>
        <begin position="57"/>
        <end position="138"/>
    </location>
</feature>
<dbReference type="PANTHER" id="PTHR34094">
    <property type="match status" value="1"/>
</dbReference>
<evidence type="ECO:0000256" key="1">
    <source>
        <dbReference type="SAM" id="MobiDB-lite"/>
    </source>
</evidence>
<keyword evidence="2" id="KW-1133">Transmembrane helix</keyword>
<keyword evidence="2" id="KW-0472">Membrane</keyword>
<dbReference type="AlphaFoldDB" id="A0A2Z5G4B0"/>